<dbReference type="EMBL" id="AP015037">
    <property type="protein sequence ID" value="BAT85827.1"/>
    <property type="molecule type" value="Genomic_DNA"/>
</dbReference>
<organism evidence="1 2">
    <name type="scientific">Vigna angularis var. angularis</name>
    <dbReference type="NCBI Taxonomy" id="157739"/>
    <lineage>
        <taxon>Eukaryota</taxon>
        <taxon>Viridiplantae</taxon>
        <taxon>Streptophyta</taxon>
        <taxon>Embryophyta</taxon>
        <taxon>Tracheophyta</taxon>
        <taxon>Spermatophyta</taxon>
        <taxon>Magnoliopsida</taxon>
        <taxon>eudicotyledons</taxon>
        <taxon>Gunneridae</taxon>
        <taxon>Pentapetalae</taxon>
        <taxon>rosids</taxon>
        <taxon>fabids</taxon>
        <taxon>Fabales</taxon>
        <taxon>Fabaceae</taxon>
        <taxon>Papilionoideae</taxon>
        <taxon>50 kb inversion clade</taxon>
        <taxon>NPAAA clade</taxon>
        <taxon>indigoferoid/millettioid clade</taxon>
        <taxon>Phaseoleae</taxon>
        <taxon>Vigna</taxon>
    </lineage>
</organism>
<dbReference type="Proteomes" id="UP000291084">
    <property type="component" value="Chromosome 4"/>
</dbReference>
<name>A0A0S3RZ08_PHAAN</name>
<proteinExistence type="predicted"/>
<keyword evidence="2" id="KW-1185">Reference proteome</keyword>
<evidence type="ECO:0000313" key="1">
    <source>
        <dbReference type="EMBL" id="BAT85827.1"/>
    </source>
</evidence>
<evidence type="ECO:0000313" key="2">
    <source>
        <dbReference type="Proteomes" id="UP000291084"/>
    </source>
</evidence>
<protein>
    <submittedName>
        <fullName evidence="1">Uncharacterized protein</fullName>
    </submittedName>
</protein>
<sequence>SSFILYHSQQNRTTQINRFPFASIISMPMTASSEKFVLNQFPQPARPMNSYDTSLGLSSTIYPPQQQPIYENYGRAVAVPPSIKDKEGERKVALVSKLVNRVFDEFEKVEEILSKERKRHVEETQNTTSRGLRQPVQEKLERFKVRYVSTEEVVKDDDKK</sequence>
<feature type="non-terminal residue" evidence="1">
    <location>
        <position position="1"/>
    </location>
</feature>
<gene>
    <name evidence="1" type="primary">Vigan.04G342100</name>
    <name evidence="1" type="ORF">VIGAN_04342100</name>
</gene>
<reference evidence="1 2" key="1">
    <citation type="journal article" date="2015" name="Sci. Rep.">
        <title>The power of single molecule real-time sequencing technology in the de novo assembly of a eukaryotic genome.</title>
        <authorList>
            <person name="Sakai H."/>
            <person name="Naito K."/>
            <person name="Ogiso-Tanaka E."/>
            <person name="Takahashi Y."/>
            <person name="Iseki K."/>
            <person name="Muto C."/>
            <person name="Satou K."/>
            <person name="Teruya K."/>
            <person name="Shiroma A."/>
            <person name="Shimoji M."/>
            <person name="Hirano T."/>
            <person name="Itoh T."/>
            <person name="Kaga A."/>
            <person name="Tomooka N."/>
        </authorList>
    </citation>
    <scope>NUCLEOTIDE SEQUENCE [LARGE SCALE GENOMIC DNA]</scope>
    <source>
        <strain evidence="2">cv. Shumari</strain>
    </source>
</reference>
<dbReference type="AlphaFoldDB" id="A0A0S3RZ08"/>
<dbReference type="OrthoDB" id="1703123at2759"/>
<accession>A0A0S3RZ08</accession>